<accession>A0A3N4I7Z5</accession>
<sequence>MATITILSLPNELKIAILCSCSITSGSLFDLCKAIPAFNNIYLANEATIQRRIQKDEDIVHAVQLLDRFRLNGGGMGRISLEIFARIHIHDLSVRYHQPLAAPFVVPAEMTELRKLFGLTPGVIQNEHEVDFIQKILDYVNWMYATARELGIRSVEETEMYCASIHRRDFWNNVAKYTPDYQLECIELGRQPPPGPRNTWPDHDIEDQMCTISQVRKALFQFLILSTHYHSKEVLRGGSRGEAEGHRSVVESGLDEHNTVLGDCWYNLPPDVTPLYDFTYIRTVSLPDLVKIISVCTPLTNLFYRQYIPVQFLRVEVAERTGIRIDVSADYTNEEAIVKHDPDVHDELFTRLVEATDAGAWTHGYFDKLEALEEAASRLFDGWTDQRRAEFHDFFREENFYTTVGISEVGPGRTAGGLTTGTVVTRPLVVTKLSIMALSEVESEDLGRSVINHLGWVL</sequence>
<gene>
    <name evidence="1" type="ORF">BJ508DRAFT_327407</name>
</gene>
<dbReference type="AlphaFoldDB" id="A0A3N4I7Z5"/>
<dbReference type="Proteomes" id="UP000275078">
    <property type="component" value="Unassembled WGS sequence"/>
</dbReference>
<evidence type="ECO:0000313" key="1">
    <source>
        <dbReference type="EMBL" id="RPA80301.1"/>
    </source>
</evidence>
<protein>
    <submittedName>
        <fullName evidence="1">Uncharacterized protein</fullName>
    </submittedName>
</protein>
<reference evidence="1 2" key="1">
    <citation type="journal article" date="2018" name="Nat. Ecol. Evol.">
        <title>Pezizomycetes genomes reveal the molecular basis of ectomycorrhizal truffle lifestyle.</title>
        <authorList>
            <person name="Murat C."/>
            <person name="Payen T."/>
            <person name="Noel B."/>
            <person name="Kuo A."/>
            <person name="Morin E."/>
            <person name="Chen J."/>
            <person name="Kohler A."/>
            <person name="Krizsan K."/>
            <person name="Balestrini R."/>
            <person name="Da Silva C."/>
            <person name="Montanini B."/>
            <person name="Hainaut M."/>
            <person name="Levati E."/>
            <person name="Barry K.W."/>
            <person name="Belfiori B."/>
            <person name="Cichocki N."/>
            <person name="Clum A."/>
            <person name="Dockter R.B."/>
            <person name="Fauchery L."/>
            <person name="Guy J."/>
            <person name="Iotti M."/>
            <person name="Le Tacon F."/>
            <person name="Lindquist E.A."/>
            <person name="Lipzen A."/>
            <person name="Malagnac F."/>
            <person name="Mello A."/>
            <person name="Molinier V."/>
            <person name="Miyauchi S."/>
            <person name="Poulain J."/>
            <person name="Riccioni C."/>
            <person name="Rubini A."/>
            <person name="Sitrit Y."/>
            <person name="Splivallo R."/>
            <person name="Traeger S."/>
            <person name="Wang M."/>
            <person name="Zifcakova L."/>
            <person name="Wipf D."/>
            <person name="Zambonelli A."/>
            <person name="Paolocci F."/>
            <person name="Nowrousian M."/>
            <person name="Ottonello S."/>
            <person name="Baldrian P."/>
            <person name="Spatafora J.W."/>
            <person name="Henrissat B."/>
            <person name="Nagy L.G."/>
            <person name="Aury J.M."/>
            <person name="Wincker P."/>
            <person name="Grigoriev I.V."/>
            <person name="Bonfante P."/>
            <person name="Martin F.M."/>
        </authorList>
    </citation>
    <scope>NUCLEOTIDE SEQUENCE [LARGE SCALE GENOMIC DNA]</scope>
    <source>
        <strain evidence="1 2">RN42</strain>
    </source>
</reference>
<proteinExistence type="predicted"/>
<keyword evidence="2" id="KW-1185">Reference proteome</keyword>
<organism evidence="1 2">
    <name type="scientific">Ascobolus immersus RN42</name>
    <dbReference type="NCBI Taxonomy" id="1160509"/>
    <lineage>
        <taxon>Eukaryota</taxon>
        <taxon>Fungi</taxon>
        <taxon>Dikarya</taxon>
        <taxon>Ascomycota</taxon>
        <taxon>Pezizomycotina</taxon>
        <taxon>Pezizomycetes</taxon>
        <taxon>Pezizales</taxon>
        <taxon>Ascobolaceae</taxon>
        <taxon>Ascobolus</taxon>
    </lineage>
</organism>
<dbReference type="EMBL" id="ML119689">
    <property type="protein sequence ID" value="RPA80301.1"/>
    <property type="molecule type" value="Genomic_DNA"/>
</dbReference>
<evidence type="ECO:0000313" key="2">
    <source>
        <dbReference type="Proteomes" id="UP000275078"/>
    </source>
</evidence>
<name>A0A3N4I7Z5_ASCIM</name>